<gene>
    <name evidence="1" type="ORF">KIL84_004358</name>
</gene>
<evidence type="ECO:0000313" key="2">
    <source>
        <dbReference type="Proteomes" id="UP000827986"/>
    </source>
</evidence>
<proteinExistence type="predicted"/>
<organism evidence="1 2">
    <name type="scientific">Mauremys mutica</name>
    <name type="common">yellowpond turtle</name>
    <dbReference type="NCBI Taxonomy" id="74926"/>
    <lineage>
        <taxon>Eukaryota</taxon>
        <taxon>Metazoa</taxon>
        <taxon>Chordata</taxon>
        <taxon>Craniata</taxon>
        <taxon>Vertebrata</taxon>
        <taxon>Euteleostomi</taxon>
        <taxon>Archelosauria</taxon>
        <taxon>Testudinata</taxon>
        <taxon>Testudines</taxon>
        <taxon>Cryptodira</taxon>
        <taxon>Durocryptodira</taxon>
        <taxon>Testudinoidea</taxon>
        <taxon>Geoemydidae</taxon>
        <taxon>Geoemydinae</taxon>
        <taxon>Mauremys</taxon>
    </lineage>
</organism>
<sequence>GKNNIQVSYGHGVPCYEVPLPSFNSPVERLPSGVLVLSLQNLDKVMVKMICWREMTKGLKSCLERAQNGFSREPQCIQGNAKMVVKSDGR</sequence>
<keyword evidence="2" id="KW-1185">Reference proteome</keyword>
<feature type="non-terminal residue" evidence="1">
    <location>
        <position position="1"/>
    </location>
</feature>
<dbReference type="Proteomes" id="UP000827986">
    <property type="component" value="Unassembled WGS sequence"/>
</dbReference>
<evidence type="ECO:0000313" key="1">
    <source>
        <dbReference type="EMBL" id="KAH1182866.1"/>
    </source>
</evidence>
<dbReference type="EMBL" id="JAHDVG010000466">
    <property type="protein sequence ID" value="KAH1182866.1"/>
    <property type="molecule type" value="Genomic_DNA"/>
</dbReference>
<protein>
    <submittedName>
        <fullName evidence="1">Uncharacterized protein</fullName>
    </submittedName>
</protein>
<comment type="caution">
    <text evidence="1">The sequence shown here is derived from an EMBL/GenBank/DDBJ whole genome shotgun (WGS) entry which is preliminary data.</text>
</comment>
<name>A0A9D4B6V4_9SAUR</name>
<reference evidence="1" key="1">
    <citation type="submission" date="2021-09" db="EMBL/GenBank/DDBJ databases">
        <title>The genome of Mauremys mutica provides insights into the evolution of semi-aquatic lifestyle.</title>
        <authorList>
            <person name="Gong S."/>
            <person name="Gao Y."/>
        </authorList>
    </citation>
    <scope>NUCLEOTIDE SEQUENCE</scope>
    <source>
        <strain evidence="1">MM-2020</strain>
        <tissue evidence="1">Muscle</tissue>
    </source>
</reference>
<feature type="non-terminal residue" evidence="1">
    <location>
        <position position="90"/>
    </location>
</feature>
<dbReference type="AlphaFoldDB" id="A0A9D4B6V4"/>
<accession>A0A9D4B6V4</accession>